<proteinExistence type="predicted"/>
<accession>A0A817TSC9</accession>
<feature type="region of interest" description="Disordered" evidence="1">
    <location>
        <begin position="1"/>
        <end position="22"/>
    </location>
</feature>
<reference evidence="2" key="1">
    <citation type="submission" date="2021-02" db="EMBL/GenBank/DDBJ databases">
        <authorList>
            <person name="Nowell W R."/>
        </authorList>
    </citation>
    <scope>NUCLEOTIDE SEQUENCE</scope>
</reference>
<dbReference type="Proteomes" id="UP000663869">
    <property type="component" value="Unassembled WGS sequence"/>
</dbReference>
<name>A0A817TSC9_9BILA</name>
<evidence type="ECO:0000313" key="3">
    <source>
        <dbReference type="Proteomes" id="UP000663869"/>
    </source>
</evidence>
<sequence>MTKSKLSSPLTSVRRFDQKATESNQIHINMRNLKVHCTHTASVSHPDKVKRNKTVISNVRVTRSRISSCFSHKFHDKPKLSAGLGQPSNGYSTHNNAYSIILYDMLSVLEHGSQIPLSARTISNHASENHALSTATSHLEKRSASQLNCNQIRAKIVSRNTFKDSFKSTSTIRKNQIINNPFVLDICEKNNRRASLTNTVEEKCRRRRRGRHRCCGGFYPCCSPWACLIAGTSTTTITSTSTTSATTLTTTTVTTGATTVTITSNACTSGWTGITVFTVCTSCPNMIPYRQYTYTYVAIANQTRISFALREDAGFFGLDDISVTGSSAPTVELIGNGGFETGSFSPWVYCNPAGASYAGVIQKTSDYFSFGGQTYAAHLGVYYYCDGAVGFADYISQKFATNIGEAYTISFWLFNEGSISNNDVRVILSI</sequence>
<comment type="caution">
    <text evidence="2">The sequence shown here is derived from an EMBL/GenBank/DDBJ whole genome shotgun (WGS) entry which is preliminary data.</text>
</comment>
<dbReference type="Gene3D" id="2.60.120.260">
    <property type="entry name" value="Galactose-binding domain-like"/>
    <property type="match status" value="1"/>
</dbReference>
<evidence type="ECO:0000256" key="1">
    <source>
        <dbReference type="SAM" id="MobiDB-lite"/>
    </source>
</evidence>
<evidence type="ECO:0000313" key="2">
    <source>
        <dbReference type="EMBL" id="CAF3321030.1"/>
    </source>
</evidence>
<protein>
    <submittedName>
        <fullName evidence="2">Uncharacterized protein</fullName>
    </submittedName>
</protein>
<dbReference type="AlphaFoldDB" id="A0A817TSC9"/>
<feature type="compositionally biased region" description="Polar residues" evidence="1">
    <location>
        <begin position="1"/>
        <end position="11"/>
    </location>
</feature>
<dbReference type="EMBL" id="CAJNYU010000030">
    <property type="protein sequence ID" value="CAF3321030.1"/>
    <property type="molecule type" value="Genomic_DNA"/>
</dbReference>
<organism evidence="2 3">
    <name type="scientific">Rotaria socialis</name>
    <dbReference type="NCBI Taxonomy" id="392032"/>
    <lineage>
        <taxon>Eukaryota</taxon>
        <taxon>Metazoa</taxon>
        <taxon>Spiralia</taxon>
        <taxon>Gnathifera</taxon>
        <taxon>Rotifera</taxon>
        <taxon>Eurotatoria</taxon>
        <taxon>Bdelloidea</taxon>
        <taxon>Philodinida</taxon>
        <taxon>Philodinidae</taxon>
        <taxon>Rotaria</taxon>
    </lineage>
</organism>
<gene>
    <name evidence="2" type="ORF">FME351_LOCUS1382</name>
</gene>